<evidence type="ECO:0000313" key="3">
    <source>
        <dbReference type="EMBL" id="KAG2314486.1"/>
    </source>
</evidence>
<feature type="compositionally biased region" description="Basic and acidic residues" evidence="1">
    <location>
        <begin position="359"/>
        <end position="378"/>
    </location>
</feature>
<dbReference type="Proteomes" id="UP000886595">
    <property type="component" value="Unassembled WGS sequence"/>
</dbReference>
<evidence type="ECO:0000256" key="2">
    <source>
        <dbReference type="SAM" id="SignalP"/>
    </source>
</evidence>
<gene>
    <name evidence="3" type="ORF">Bca52824_017608</name>
</gene>
<accession>A0A8X7VND9</accession>
<evidence type="ECO:0000256" key="1">
    <source>
        <dbReference type="SAM" id="MobiDB-lite"/>
    </source>
</evidence>
<feature type="chain" id="PRO_5036496401" evidence="2">
    <location>
        <begin position="23"/>
        <end position="488"/>
    </location>
</feature>
<comment type="caution">
    <text evidence="3">The sequence shown here is derived from an EMBL/GenBank/DDBJ whole genome shotgun (WGS) entry which is preliminary data.</text>
</comment>
<name>A0A8X7VND9_BRACI</name>
<feature type="region of interest" description="Disordered" evidence="1">
    <location>
        <begin position="350"/>
        <end position="402"/>
    </location>
</feature>
<proteinExistence type="predicted"/>
<keyword evidence="2" id="KW-0732">Signal</keyword>
<feature type="compositionally biased region" description="Low complexity" evidence="1">
    <location>
        <begin position="380"/>
        <end position="390"/>
    </location>
</feature>
<keyword evidence="4" id="KW-1185">Reference proteome</keyword>
<feature type="region of interest" description="Disordered" evidence="1">
    <location>
        <begin position="250"/>
        <end position="333"/>
    </location>
</feature>
<dbReference type="EMBL" id="JAAMPC010000004">
    <property type="protein sequence ID" value="KAG2314486.1"/>
    <property type="molecule type" value="Genomic_DNA"/>
</dbReference>
<evidence type="ECO:0000313" key="4">
    <source>
        <dbReference type="Proteomes" id="UP000886595"/>
    </source>
</evidence>
<feature type="compositionally biased region" description="Polar residues" evidence="1">
    <location>
        <begin position="128"/>
        <end position="137"/>
    </location>
</feature>
<sequence>MRNVSCWLISVKIVKLLLWCRSCFVGKKVKLRIFQSVTGRFAPSYRLQTLFRARKAVPFPYTGGIYDRTKQSLSKLKKYLLQLTVKKGILLAQGGVWVCPREATIIQGRGKPEMIRSVDRVPILIGTRRNNTASPQRESGRENKSGNGVTTPVFGNASLQETRTPSCPVDELSRPGAQQSNSGRFSPPGENKADQQETESHALVPYGHVLDVEPESYVLPPKIPSTKRYEEEVGSPIAWEEKNPTCYRSVGPVRSFHPSWNGNPSSKSKDTRAPKGVEGAKQQENESVTDRTPPSVENDAAQGKKQTQSVGHESGETSNLEVSKSGEQLEKVHSPMAGIQAIVKEINAKFPVPEEEERYDSCKDAISDEDTSHGERRSLSANASSGASNAVIGGRSAPDSAADENVSLAGDYTVSSAFVTGEVGGSNASVTGEAVVVGSISASSSAAVRSVCSSSSSCGGFGSVADSSPAVAASTATTSSSALSSAGK</sequence>
<dbReference type="AlphaFoldDB" id="A0A8X7VND9"/>
<organism evidence="3 4">
    <name type="scientific">Brassica carinata</name>
    <name type="common">Ethiopian mustard</name>
    <name type="synonym">Abyssinian cabbage</name>
    <dbReference type="NCBI Taxonomy" id="52824"/>
    <lineage>
        <taxon>Eukaryota</taxon>
        <taxon>Viridiplantae</taxon>
        <taxon>Streptophyta</taxon>
        <taxon>Embryophyta</taxon>
        <taxon>Tracheophyta</taxon>
        <taxon>Spermatophyta</taxon>
        <taxon>Magnoliopsida</taxon>
        <taxon>eudicotyledons</taxon>
        <taxon>Gunneridae</taxon>
        <taxon>Pentapetalae</taxon>
        <taxon>rosids</taxon>
        <taxon>malvids</taxon>
        <taxon>Brassicales</taxon>
        <taxon>Brassicaceae</taxon>
        <taxon>Brassiceae</taxon>
        <taxon>Brassica</taxon>
    </lineage>
</organism>
<protein>
    <submittedName>
        <fullName evidence="3">Uncharacterized protein</fullName>
    </submittedName>
</protein>
<feature type="compositionally biased region" description="Polar residues" evidence="1">
    <location>
        <begin position="304"/>
        <end position="326"/>
    </location>
</feature>
<reference evidence="3 4" key="1">
    <citation type="submission" date="2020-02" db="EMBL/GenBank/DDBJ databases">
        <authorList>
            <person name="Ma Q."/>
            <person name="Huang Y."/>
            <person name="Song X."/>
            <person name="Pei D."/>
        </authorList>
    </citation>
    <scope>NUCLEOTIDE SEQUENCE [LARGE SCALE GENOMIC DNA]</scope>
    <source>
        <strain evidence="3">Sxm20200214</strain>
        <tissue evidence="3">Leaf</tissue>
    </source>
</reference>
<feature type="signal peptide" evidence="2">
    <location>
        <begin position="1"/>
        <end position="22"/>
    </location>
</feature>
<feature type="region of interest" description="Disordered" evidence="1">
    <location>
        <begin position="126"/>
        <end position="198"/>
    </location>
</feature>